<evidence type="ECO:0000313" key="2">
    <source>
        <dbReference type="Proteomes" id="UP001238163"/>
    </source>
</evidence>
<reference evidence="1" key="1">
    <citation type="submission" date="2023-07" db="EMBL/GenBank/DDBJ databases">
        <title>Genomic Encyclopedia of Type Strains, Phase IV (KMG-IV): sequencing the most valuable type-strain genomes for metagenomic binning, comparative biology and taxonomic classification.</title>
        <authorList>
            <person name="Goeker M."/>
        </authorList>
    </citation>
    <scope>NUCLEOTIDE SEQUENCE</scope>
    <source>
        <strain evidence="1">DSM 24202</strain>
    </source>
</reference>
<gene>
    <name evidence="1" type="ORF">J3R75_002112</name>
</gene>
<protein>
    <recommendedName>
        <fullName evidence="3">Glycoside hydrolase family 42 N-terminal domain-containing protein</fullName>
    </recommendedName>
</protein>
<dbReference type="Gene3D" id="3.20.20.80">
    <property type="entry name" value="Glycosidases"/>
    <property type="match status" value="1"/>
</dbReference>
<dbReference type="Proteomes" id="UP001238163">
    <property type="component" value="Unassembled WGS sequence"/>
</dbReference>
<name>A0AAE4AP04_9BACT</name>
<evidence type="ECO:0008006" key="3">
    <source>
        <dbReference type="Google" id="ProtNLM"/>
    </source>
</evidence>
<evidence type="ECO:0000313" key="1">
    <source>
        <dbReference type="EMBL" id="MDQ0290005.1"/>
    </source>
</evidence>
<comment type="caution">
    <text evidence="1">The sequence shown here is derived from an EMBL/GenBank/DDBJ whole genome shotgun (WGS) entry which is preliminary data.</text>
</comment>
<organism evidence="1 2">
    <name type="scientific">Oligosphaera ethanolica</name>
    <dbReference type="NCBI Taxonomy" id="760260"/>
    <lineage>
        <taxon>Bacteria</taxon>
        <taxon>Pseudomonadati</taxon>
        <taxon>Lentisphaerota</taxon>
        <taxon>Oligosphaeria</taxon>
        <taxon>Oligosphaerales</taxon>
        <taxon>Oligosphaeraceae</taxon>
        <taxon>Oligosphaera</taxon>
    </lineage>
</organism>
<dbReference type="EMBL" id="JAUSVL010000001">
    <property type="protein sequence ID" value="MDQ0290005.1"/>
    <property type="molecule type" value="Genomic_DNA"/>
</dbReference>
<dbReference type="AlphaFoldDB" id="A0AAE4AP04"/>
<dbReference type="RefSeq" id="WP_307261437.1">
    <property type="nucleotide sequence ID" value="NZ_JAUSVL010000001.1"/>
</dbReference>
<accession>A0AAE4AP04</accession>
<proteinExistence type="predicted"/>
<sequence length="756" mass="85904">MTTARVEDYHGYPAIMIDGRPYPPMMATIRTNLRSHLVIDKEYFRELGAAGVKLFFLICDTEWLKPGAFAQFREEAEALLEAVPDAYIIPRIGLHPPLSWFAENPDELVTYSDGKHYPTLLYTESYEAMLPAMYSLSSQQWREDAGRALSETYDAIERLPYADRVVGYFLAAGNTSEWYYTGVDPTADGAYSDFSAAFRQEFGSYLREKYGTEERLRARWRDPSASFAAPTVPAPATRYFAYGVESALANPPRLYSTSPAPEPPSNGTNIGVFLDVDRHQATADYYRAWHLGTAKSVVHFARIIKAKSTDKLVGAFYGSYGCTNLIDGGTAGGVLHILDSGVVDFLAAPGVYENRQPGGFTGQREMNDSFRLRNTMFIVEEDTRTHFENRHYQNLIEMFDMTDTYGIMKRDFGRNICEDLQAWWFDQHVGGGRYKHPDIYALIARQQEIARFAYSLDRRKGSEIAFIYDEESIHVTAHWASLDSIEMTRNYEIAHIGAPVDQYYHNDMANPAMPTYKLYVFFNVYSLTDQERRDILAKIKRDHAVALWLYAPGVINPDREQQFSHEYLSDLTGMRSAMLLENWSSKFKINGDAHPAFAKLDKGQIFGALDRRMPNNVRPGVRSRETSSYPVFYMDDPSALTAARFLGNRLPALSVKAMDGWTSVYCGAKYVRAELYRAVARYAGCHIYSDDGDCLYASRNFVTVHAATSGEKCLRLPVVCSPYELYERQTYGEETREIRFSMLRGETKMFSLVGKD</sequence>
<keyword evidence="2" id="KW-1185">Reference proteome</keyword>